<dbReference type="EMBL" id="JAAAWP010000002">
    <property type="protein sequence ID" value="NDW20761.1"/>
    <property type="molecule type" value="Genomic_DNA"/>
</dbReference>
<feature type="transmembrane region" description="Helical" evidence="1">
    <location>
        <begin position="40"/>
        <end position="70"/>
    </location>
</feature>
<sequence>MKELISSEIDAVCGGNSARRLEIQRIRESRTGGRRDNSRFNCITASVVGASLGIFGVVGAMAGAGFGAYVCSQ</sequence>
<accession>A0A6L9MS74</accession>
<keyword evidence="1" id="KW-0812">Transmembrane</keyword>
<comment type="caution">
    <text evidence="2">The sequence shown here is derived from an EMBL/GenBank/DDBJ whole genome shotgun (WGS) entry which is preliminary data.</text>
</comment>
<keyword evidence="1" id="KW-0472">Membrane</keyword>
<keyword evidence="1" id="KW-1133">Transmembrane helix</keyword>
<dbReference type="AlphaFoldDB" id="A0A6L9MS74"/>
<evidence type="ECO:0000313" key="2">
    <source>
        <dbReference type="EMBL" id="NDW20761.1"/>
    </source>
</evidence>
<reference evidence="2 3" key="1">
    <citation type="submission" date="2020-01" db="EMBL/GenBank/DDBJ databases">
        <title>Genomes of bacteria type strains.</title>
        <authorList>
            <person name="Chen J."/>
            <person name="Zhu S."/>
            <person name="Yang J."/>
        </authorList>
    </citation>
    <scope>NUCLEOTIDE SEQUENCE [LARGE SCALE GENOMIC DNA]</scope>
    <source>
        <strain evidence="2 3">LMG 22958</strain>
    </source>
</reference>
<protein>
    <submittedName>
        <fullName evidence="2">Uncharacterized protein</fullName>
    </submittedName>
</protein>
<gene>
    <name evidence="2" type="ORF">GTW09_04410</name>
</gene>
<evidence type="ECO:0000313" key="3">
    <source>
        <dbReference type="Proteomes" id="UP000478837"/>
    </source>
</evidence>
<organism evidence="2 3">
    <name type="scientific">Alteromonas hispanica</name>
    <dbReference type="NCBI Taxonomy" id="315421"/>
    <lineage>
        <taxon>Bacteria</taxon>
        <taxon>Pseudomonadati</taxon>
        <taxon>Pseudomonadota</taxon>
        <taxon>Gammaproteobacteria</taxon>
        <taxon>Alteromonadales</taxon>
        <taxon>Alteromonadaceae</taxon>
        <taxon>Alteromonas/Salinimonas group</taxon>
        <taxon>Alteromonas</taxon>
    </lineage>
</organism>
<evidence type="ECO:0000256" key="1">
    <source>
        <dbReference type="SAM" id="Phobius"/>
    </source>
</evidence>
<proteinExistence type="predicted"/>
<dbReference type="RefSeq" id="WP_163110397.1">
    <property type="nucleotide sequence ID" value="NZ_JAAAWP010000002.1"/>
</dbReference>
<keyword evidence="3" id="KW-1185">Reference proteome</keyword>
<dbReference type="Proteomes" id="UP000478837">
    <property type="component" value="Unassembled WGS sequence"/>
</dbReference>
<name>A0A6L9MS74_9ALTE</name>